<evidence type="ECO:0000313" key="4">
    <source>
        <dbReference type="RefSeq" id="XP_035540216.1"/>
    </source>
</evidence>
<dbReference type="SUPFAM" id="SSF56672">
    <property type="entry name" value="DNA/RNA polymerases"/>
    <property type="match status" value="1"/>
</dbReference>
<dbReference type="InterPro" id="IPR000477">
    <property type="entry name" value="RT_dom"/>
</dbReference>
<feature type="domain" description="Reverse transcriptase" evidence="2">
    <location>
        <begin position="208"/>
        <end position="296"/>
    </location>
</feature>
<dbReference type="Proteomes" id="UP000235220">
    <property type="component" value="Chromosome 13"/>
</dbReference>
<dbReference type="InterPro" id="IPR043502">
    <property type="entry name" value="DNA/RNA_pol_sf"/>
</dbReference>
<dbReference type="RefSeq" id="XP_035540216.1">
    <property type="nucleotide sequence ID" value="XM_035684323.1"/>
</dbReference>
<dbReference type="GeneID" id="118344205"/>
<evidence type="ECO:0000259" key="2">
    <source>
        <dbReference type="Pfam" id="PF00078"/>
    </source>
</evidence>
<protein>
    <submittedName>
        <fullName evidence="4">Uncharacterized protein LOC118344205</fullName>
    </submittedName>
</protein>
<dbReference type="AlphaFoldDB" id="A0A6P9DYN4"/>
<dbReference type="PANTHER" id="PTHR46890:SF48">
    <property type="entry name" value="RNA-DIRECTED DNA POLYMERASE"/>
    <property type="match status" value="1"/>
</dbReference>
<evidence type="ECO:0000256" key="1">
    <source>
        <dbReference type="SAM" id="Phobius"/>
    </source>
</evidence>
<dbReference type="PANTHER" id="PTHR46890">
    <property type="entry name" value="NON-LTR RETROLELEMENT REVERSE TRANSCRIPTASE-LIKE PROTEIN-RELATED"/>
    <property type="match status" value="1"/>
</dbReference>
<keyword evidence="1" id="KW-0472">Membrane</keyword>
<keyword evidence="1" id="KW-1133">Transmembrane helix</keyword>
<gene>
    <name evidence="4" type="primary">LOC118344205</name>
</gene>
<dbReference type="OrthoDB" id="1302181at2759"/>
<dbReference type="CDD" id="cd01650">
    <property type="entry name" value="RT_nLTR_like"/>
    <property type="match status" value="1"/>
</dbReference>
<dbReference type="InterPro" id="IPR052343">
    <property type="entry name" value="Retrotransposon-Effector_Assoc"/>
</dbReference>
<feature type="transmembrane region" description="Helical" evidence="1">
    <location>
        <begin position="12"/>
        <end position="29"/>
    </location>
</feature>
<reference evidence="4" key="1">
    <citation type="submission" date="2025-08" db="UniProtKB">
        <authorList>
            <consortium name="RefSeq"/>
        </authorList>
    </citation>
    <scope>IDENTIFICATION</scope>
    <source>
        <tissue evidence="4">Leaves</tissue>
    </source>
</reference>
<dbReference type="InParanoid" id="A0A6P9DYN4"/>
<sequence>MAHLMKLLVGKCGYSGIMSLWFILLQMWVDHSEFFECVQRAWMVPVAGGGLWKLTSKLKRVQELSSWRRREDIRLAQMEKLKWKVEGDRNSKLFHACLANKRRKRISGMRAADGIVFESPEAIHQGTIEYFSSFLQADPLRVLPDLSYLISPVISDDDNGRIVSLRDVEKLLKWTSLKLFRIFSSLSSCRSSIRPLLLLPKVDVPTGFDKFRPISLCSVFYKICSKILINRLTSLLPSMISLEQGAFVSGCSIFENISLMKELVHSINKKAHGGNIILKVDMAKAYDRVDWSFLLEGGRGLRQGDPLSPYMCIILQEVLARLLKNSVVEKRFGQFSQARGTVQISHLMYADDV</sequence>
<dbReference type="KEGG" id="jre:118344205"/>
<dbReference type="Pfam" id="PF00078">
    <property type="entry name" value="RVT_1"/>
    <property type="match status" value="1"/>
</dbReference>
<proteinExistence type="predicted"/>
<keyword evidence="1" id="KW-0812">Transmembrane</keyword>
<organism evidence="3 4">
    <name type="scientific">Juglans regia</name>
    <name type="common">English walnut</name>
    <dbReference type="NCBI Taxonomy" id="51240"/>
    <lineage>
        <taxon>Eukaryota</taxon>
        <taxon>Viridiplantae</taxon>
        <taxon>Streptophyta</taxon>
        <taxon>Embryophyta</taxon>
        <taxon>Tracheophyta</taxon>
        <taxon>Spermatophyta</taxon>
        <taxon>Magnoliopsida</taxon>
        <taxon>eudicotyledons</taxon>
        <taxon>Gunneridae</taxon>
        <taxon>Pentapetalae</taxon>
        <taxon>rosids</taxon>
        <taxon>fabids</taxon>
        <taxon>Fagales</taxon>
        <taxon>Juglandaceae</taxon>
        <taxon>Juglans</taxon>
    </lineage>
</organism>
<name>A0A6P9DYN4_JUGRE</name>
<keyword evidence="3" id="KW-1185">Reference proteome</keyword>
<evidence type="ECO:0000313" key="3">
    <source>
        <dbReference type="Proteomes" id="UP000235220"/>
    </source>
</evidence>
<accession>A0A6P9DYN4</accession>